<reference evidence="1" key="1">
    <citation type="journal article" date="2014" name="Front. Microbiol.">
        <title>High frequency of phylogenetically diverse reductive dehalogenase-homologous genes in deep subseafloor sedimentary metagenomes.</title>
        <authorList>
            <person name="Kawai M."/>
            <person name="Futagami T."/>
            <person name="Toyoda A."/>
            <person name="Takaki Y."/>
            <person name="Nishi S."/>
            <person name="Hori S."/>
            <person name="Arai W."/>
            <person name="Tsubouchi T."/>
            <person name="Morono Y."/>
            <person name="Uchiyama I."/>
            <person name="Ito T."/>
            <person name="Fujiyama A."/>
            <person name="Inagaki F."/>
            <person name="Takami H."/>
        </authorList>
    </citation>
    <scope>NUCLEOTIDE SEQUENCE</scope>
    <source>
        <strain evidence="1">Expedition CK06-06</strain>
    </source>
</reference>
<name>X1MEX8_9ZZZZ</name>
<proteinExistence type="predicted"/>
<comment type="caution">
    <text evidence="1">The sequence shown here is derived from an EMBL/GenBank/DDBJ whole genome shotgun (WGS) entry which is preliminary data.</text>
</comment>
<gene>
    <name evidence="1" type="ORF">S06H3_19297</name>
</gene>
<organism evidence="1">
    <name type="scientific">marine sediment metagenome</name>
    <dbReference type="NCBI Taxonomy" id="412755"/>
    <lineage>
        <taxon>unclassified sequences</taxon>
        <taxon>metagenomes</taxon>
        <taxon>ecological metagenomes</taxon>
    </lineage>
</organism>
<accession>X1MEX8</accession>
<dbReference type="EMBL" id="BARV01009864">
    <property type="protein sequence ID" value="GAI04924.1"/>
    <property type="molecule type" value="Genomic_DNA"/>
</dbReference>
<evidence type="ECO:0000313" key="1">
    <source>
        <dbReference type="EMBL" id="GAI04924.1"/>
    </source>
</evidence>
<feature type="non-terminal residue" evidence="1">
    <location>
        <position position="33"/>
    </location>
</feature>
<sequence>MANCVIRPIPLVEMKSDKSLMTYRLNFCQVIKL</sequence>
<dbReference type="AlphaFoldDB" id="X1MEX8"/>
<protein>
    <submittedName>
        <fullName evidence="1">Uncharacterized protein</fullName>
    </submittedName>
</protein>